<dbReference type="InParanoid" id="A0A2P5CA75"/>
<protein>
    <submittedName>
        <fullName evidence="1">Uncharacterized protein</fullName>
    </submittedName>
</protein>
<proteinExistence type="predicted"/>
<gene>
    <name evidence="1" type="ORF">TorRG33x02_292570</name>
</gene>
<dbReference type="OrthoDB" id="10371113at2759"/>
<dbReference type="Proteomes" id="UP000237000">
    <property type="component" value="Unassembled WGS sequence"/>
</dbReference>
<organism evidence="1 2">
    <name type="scientific">Trema orientale</name>
    <name type="common">Charcoal tree</name>
    <name type="synonym">Celtis orientalis</name>
    <dbReference type="NCBI Taxonomy" id="63057"/>
    <lineage>
        <taxon>Eukaryota</taxon>
        <taxon>Viridiplantae</taxon>
        <taxon>Streptophyta</taxon>
        <taxon>Embryophyta</taxon>
        <taxon>Tracheophyta</taxon>
        <taxon>Spermatophyta</taxon>
        <taxon>Magnoliopsida</taxon>
        <taxon>eudicotyledons</taxon>
        <taxon>Gunneridae</taxon>
        <taxon>Pentapetalae</taxon>
        <taxon>rosids</taxon>
        <taxon>fabids</taxon>
        <taxon>Rosales</taxon>
        <taxon>Cannabaceae</taxon>
        <taxon>Trema</taxon>
    </lineage>
</organism>
<reference evidence="2" key="1">
    <citation type="submission" date="2016-06" db="EMBL/GenBank/DDBJ databases">
        <title>Parallel loss of symbiosis genes in relatives of nitrogen-fixing non-legume Parasponia.</title>
        <authorList>
            <person name="Van Velzen R."/>
            <person name="Holmer R."/>
            <person name="Bu F."/>
            <person name="Rutten L."/>
            <person name="Van Zeijl A."/>
            <person name="Liu W."/>
            <person name="Santuari L."/>
            <person name="Cao Q."/>
            <person name="Sharma T."/>
            <person name="Shen D."/>
            <person name="Roswanjaya Y."/>
            <person name="Wardhani T."/>
            <person name="Kalhor M.S."/>
            <person name="Jansen J."/>
            <person name="Van den Hoogen J."/>
            <person name="Gungor B."/>
            <person name="Hartog M."/>
            <person name="Hontelez J."/>
            <person name="Verver J."/>
            <person name="Yang W.-C."/>
            <person name="Schijlen E."/>
            <person name="Repin R."/>
            <person name="Schilthuizen M."/>
            <person name="Schranz E."/>
            <person name="Heidstra R."/>
            <person name="Miyata K."/>
            <person name="Fedorova E."/>
            <person name="Kohlen W."/>
            <person name="Bisseling T."/>
            <person name="Smit S."/>
            <person name="Geurts R."/>
        </authorList>
    </citation>
    <scope>NUCLEOTIDE SEQUENCE [LARGE SCALE GENOMIC DNA]</scope>
    <source>
        <strain evidence="2">cv. RG33-2</strain>
    </source>
</reference>
<evidence type="ECO:0000313" key="1">
    <source>
        <dbReference type="EMBL" id="PON57894.1"/>
    </source>
</evidence>
<comment type="caution">
    <text evidence="1">The sequence shown here is derived from an EMBL/GenBank/DDBJ whole genome shotgun (WGS) entry which is preliminary data.</text>
</comment>
<accession>A0A2P5CA75</accession>
<keyword evidence="2" id="KW-1185">Reference proteome</keyword>
<sequence>MESWLRSTKSGMGGNFMASLKRCGIALKSWSNKTFGHIPKSLKQIQSELKSTNSRRVDSTLKKLEKDRVKLLELDEYYWKQRAWSSLAKRRGSELQIFSCKASQRQSQNSIKGMEDNGGN</sequence>
<dbReference type="EMBL" id="JXTC01000392">
    <property type="protein sequence ID" value="PON57894.1"/>
    <property type="molecule type" value="Genomic_DNA"/>
</dbReference>
<evidence type="ECO:0000313" key="2">
    <source>
        <dbReference type="Proteomes" id="UP000237000"/>
    </source>
</evidence>
<dbReference type="AlphaFoldDB" id="A0A2P5CA75"/>
<name>A0A2P5CA75_TREOI</name>